<proteinExistence type="predicted"/>
<dbReference type="Proteomes" id="UP001162992">
    <property type="component" value="Chromosome 7"/>
</dbReference>
<name>A0ACC2D513_DIPCM</name>
<gene>
    <name evidence="1" type="ORF">O6H91_07G050100</name>
</gene>
<comment type="caution">
    <text evidence="1">The sequence shown here is derived from an EMBL/GenBank/DDBJ whole genome shotgun (WGS) entry which is preliminary data.</text>
</comment>
<keyword evidence="2" id="KW-1185">Reference proteome</keyword>
<protein>
    <submittedName>
        <fullName evidence="1">Uncharacterized protein</fullName>
    </submittedName>
</protein>
<sequence length="281" mass="30931">MVWDSGSRLGGKRIRTEDDEVYLDNYHANKRYITEVISSSLNGLRVGDSVPDLAEPSQPGNDSLEIPNRFESRCPSKYASLQSHWDELLDSPMSDDSDDNSQDRLIRDNEIPRQTPISVSDSTCGSPASPFSPEKLNSANQMPGTAHKTLHRSYSFPNISSAGFSCSLPKYQTDSDGRLPPSPSDSFQPEDLRRAALLRALQMRALSPEGLPLGLGAEKHEEATVHSSVEHDEHISSNIFLTNHEVAFEQTDDLGSPVHGIFTGSIARDSTRASRSLHLND</sequence>
<evidence type="ECO:0000313" key="1">
    <source>
        <dbReference type="EMBL" id="KAJ7549358.1"/>
    </source>
</evidence>
<accession>A0ACC2D513</accession>
<organism evidence="1 2">
    <name type="scientific">Diphasiastrum complanatum</name>
    <name type="common">Issler's clubmoss</name>
    <name type="synonym">Lycopodium complanatum</name>
    <dbReference type="NCBI Taxonomy" id="34168"/>
    <lineage>
        <taxon>Eukaryota</taxon>
        <taxon>Viridiplantae</taxon>
        <taxon>Streptophyta</taxon>
        <taxon>Embryophyta</taxon>
        <taxon>Tracheophyta</taxon>
        <taxon>Lycopodiopsida</taxon>
        <taxon>Lycopodiales</taxon>
        <taxon>Lycopodiaceae</taxon>
        <taxon>Lycopodioideae</taxon>
        <taxon>Diphasiastrum</taxon>
    </lineage>
</organism>
<reference evidence="2" key="1">
    <citation type="journal article" date="2024" name="Proc. Natl. Acad. Sci. U.S.A.">
        <title>Extraordinary preservation of gene collinearity over three hundred million years revealed in homosporous lycophytes.</title>
        <authorList>
            <person name="Li C."/>
            <person name="Wickell D."/>
            <person name="Kuo L.Y."/>
            <person name="Chen X."/>
            <person name="Nie B."/>
            <person name="Liao X."/>
            <person name="Peng D."/>
            <person name="Ji J."/>
            <person name="Jenkins J."/>
            <person name="Williams M."/>
            <person name="Shu S."/>
            <person name="Plott C."/>
            <person name="Barry K."/>
            <person name="Rajasekar S."/>
            <person name="Grimwood J."/>
            <person name="Han X."/>
            <person name="Sun S."/>
            <person name="Hou Z."/>
            <person name="He W."/>
            <person name="Dai G."/>
            <person name="Sun C."/>
            <person name="Schmutz J."/>
            <person name="Leebens-Mack J.H."/>
            <person name="Li F.W."/>
            <person name="Wang L."/>
        </authorList>
    </citation>
    <scope>NUCLEOTIDE SEQUENCE [LARGE SCALE GENOMIC DNA]</scope>
    <source>
        <strain evidence="2">cv. PW_Plant_1</strain>
    </source>
</reference>
<evidence type="ECO:0000313" key="2">
    <source>
        <dbReference type="Proteomes" id="UP001162992"/>
    </source>
</evidence>
<dbReference type="EMBL" id="CM055098">
    <property type="protein sequence ID" value="KAJ7549358.1"/>
    <property type="molecule type" value="Genomic_DNA"/>
</dbReference>